<sequence length="113" mass="12650">MSSPQTPQMGMQQPIFIPMMMQPPPPPMPHMAPSKPHHNPIVLMLIILVLILILSFVLLEYFPEKVPEKVAANKHIIEIQKQLDKLLDALPADYVPQRAVRDIPDEVADDGSG</sequence>
<keyword evidence="1" id="KW-0472">Membrane</keyword>
<reference evidence="2" key="1">
    <citation type="journal article" date="2019" name="Philos. Trans. R. Soc. Lond., B, Biol. Sci.">
        <title>Targeted metagenomic recovery of four divergent viruses reveals shared and distinctive characteristics of giant viruses of marine eukaryotes.</title>
        <authorList>
            <person name="Needham D.M."/>
            <person name="Poirier C."/>
            <person name="Hehenberger E."/>
            <person name="Jimenez V."/>
            <person name="Swalwell J.E."/>
            <person name="Santoro A.E."/>
            <person name="Worden A.Z."/>
        </authorList>
    </citation>
    <scope>NUCLEOTIDE SEQUENCE</scope>
    <source>
        <strain evidence="2">MPacV-611</strain>
    </source>
</reference>
<evidence type="ECO:0000313" key="2">
    <source>
        <dbReference type="EMBL" id="QFG74294.1"/>
    </source>
</evidence>
<proteinExistence type="predicted"/>
<organism evidence="2">
    <name type="scientific">Megaviridae environmental sample</name>
    <dbReference type="NCBI Taxonomy" id="1737588"/>
    <lineage>
        <taxon>Viruses</taxon>
        <taxon>Varidnaviria</taxon>
        <taxon>Bamfordvirae</taxon>
        <taxon>Nucleocytoviricota</taxon>
        <taxon>Megaviricetes</taxon>
        <taxon>Imitervirales</taxon>
        <taxon>Mimiviridae</taxon>
        <taxon>environmental samples</taxon>
    </lineage>
</organism>
<evidence type="ECO:0000256" key="1">
    <source>
        <dbReference type="SAM" id="Phobius"/>
    </source>
</evidence>
<evidence type="ECO:0008006" key="3">
    <source>
        <dbReference type="Google" id="ProtNLM"/>
    </source>
</evidence>
<accession>A0A5J6VK78</accession>
<dbReference type="EMBL" id="MN448285">
    <property type="protein sequence ID" value="QFG74294.1"/>
    <property type="molecule type" value="Genomic_DNA"/>
</dbReference>
<keyword evidence="1" id="KW-1133">Transmembrane helix</keyword>
<feature type="transmembrane region" description="Helical" evidence="1">
    <location>
        <begin position="41"/>
        <end position="59"/>
    </location>
</feature>
<name>A0A5J6VK78_9VIRU</name>
<protein>
    <recommendedName>
        <fullName evidence="3">Transmembrane protein</fullName>
    </recommendedName>
</protein>
<keyword evidence="1" id="KW-0812">Transmembrane</keyword>